<evidence type="ECO:0000256" key="1">
    <source>
        <dbReference type="ARBA" id="ARBA00011955"/>
    </source>
</evidence>
<reference evidence="11 12" key="1">
    <citation type="journal article" date="2016" name="Nat. Commun.">
        <title>Thousands of microbial genomes shed light on interconnected biogeochemical processes in an aquifer system.</title>
        <authorList>
            <person name="Anantharaman K."/>
            <person name="Brown C.T."/>
            <person name="Hug L.A."/>
            <person name="Sharon I."/>
            <person name="Castelle C.J."/>
            <person name="Probst A.J."/>
            <person name="Thomas B.C."/>
            <person name="Singh A."/>
            <person name="Wilkins M.J."/>
            <person name="Karaoz U."/>
            <person name="Brodie E.L."/>
            <person name="Williams K.H."/>
            <person name="Hubbard S.S."/>
            <person name="Banfield J.F."/>
        </authorList>
    </citation>
    <scope>NUCLEOTIDE SEQUENCE [LARGE SCALE GENOMIC DNA]</scope>
</reference>
<comment type="catalytic activity">
    <reaction evidence="9">
        <text>L-threonyl-[protein] + FAD = FMN-L-threonyl-[protein] + AMP + H(+)</text>
        <dbReference type="Rhea" id="RHEA:36847"/>
        <dbReference type="Rhea" id="RHEA-COMP:11060"/>
        <dbReference type="Rhea" id="RHEA-COMP:11061"/>
        <dbReference type="ChEBI" id="CHEBI:15378"/>
        <dbReference type="ChEBI" id="CHEBI:30013"/>
        <dbReference type="ChEBI" id="CHEBI:57692"/>
        <dbReference type="ChEBI" id="CHEBI:74257"/>
        <dbReference type="ChEBI" id="CHEBI:456215"/>
        <dbReference type="EC" id="2.7.1.180"/>
    </reaction>
</comment>
<name>A0A1G2BD67_9BACT</name>
<evidence type="ECO:0000313" key="11">
    <source>
        <dbReference type="EMBL" id="OGY86666.1"/>
    </source>
</evidence>
<feature type="binding site" evidence="10">
    <location>
        <position position="233"/>
    </location>
    <ligand>
        <name>Mg(2+)</name>
        <dbReference type="ChEBI" id="CHEBI:18420"/>
    </ligand>
</feature>
<dbReference type="SUPFAM" id="SSF143631">
    <property type="entry name" value="ApbE-like"/>
    <property type="match status" value="1"/>
</dbReference>
<comment type="cofactor">
    <cofactor evidence="10">
        <name>Mg(2+)</name>
        <dbReference type="ChEBI" id="CHEBI:18420"/>
    </cofactor>
    <cofactor evidence="10">
        <name>Mn(2+)</name>
        <dbReference type="ChEBI" id="CHEBI:29035"/>
    </cofactor>
    <text evidence="10">Magnesium. Can also use manganese.</text>
</comment>
<evidence type="ECO:0000256" key="7">
    <source>
        <dbReference type="ARBA" id="ARBA00022842"/>
    </source>
</evidence>
<feature type="binding site" evidence="10">
    <location>
        <position position="130"/>
    </location>
    <ligand>
        <name>Mg(2+)</name>
        <dbReference type="ChEBI" id="CHEBI:18420"/>
    </ligand>
</feature>
<dbReference type="InterPro" id="IPR003374">
    <property type="entry name" value="ApbE-like_sf"/>
</dbReference>
<dbReference type="PIRSF" id="PIRSF006268">
    <property type="entry name" value="ApbE"/>
    <property type="match status" value="1"/>
</dbReference>
<dbReference type="EMBL" id="MHKI01000017">
    <property type="protein sequence ID" value="OGY86666.1"/>
    <property type="molecule type" value="Genomic_DNA"/>
</dbReference>
<protein>
    <recommendedName>
        <fullName evidence="2">FAD:protein FMN transferase</fullName>
        <ecNumber evidence="1">2.7.1.180</ecNumber>
    </recommendedName>
    <alternativeName>
        <fullName evidence="8">Flavin transferase</fullName>
    </alternativeName>
</protein>
<evidence type="ECO:0000256" key="5">
    <source>
        <dbReference type="ARBA" id="ARBA00022723"/>
    </source>
</evidence>
<evidence type="ECO:0000256" key="8">
    <source>
        <dbReference type="ARBA" id="ARBA00031306"/>
    </source>
</evidence>
<evidence type="ECO:0000256" key="6">
    <source>
        <dbReference type="ARBA" id="ARBA00022827"/>
    </source>
</evidence>
<keyword evidence="6" id="KW-0274">FAD</keyword>
<evidence type="ECO:0000256" key="9">
    <source>
        <dbReference type="ARBA" id="ARBA00048540"/>
    </source>
</evidence>
<evidence type="ECO:0000256" key="3">
    <source>
        <dbReference type="ARBA" id="ARBA00022630"/>
    </source>
</evidence>
<organism evidence="11 12">
    <name type="scientific">Candidatus Kerfeldbacteria bacterium RIFOXYB2_FULL_38_14</name>
    <dbReference type="NCBI Taxonomy" id="1798547"/>
    <lineage>
        <taxon>Bacteria</taxon>
        <taxon>Candidatus Kerfeldiibacteriota</taxon>
    </lineage>
</organism>
<keyword evidence="7 10" id="KW-0460">Magnesium</keyword>
<evidence type="ECO:0000256" key="2">
    <source>
        <dbReference type="ARBA" id="ARBA00016337"/>
    </source>
</evidence>
<evidence type="ECO:0000256" key="4">
    <source>
        <dbReference type="ARBA" id="ARBA00022679"/>
    </source>
</evidence>
<evidence type="ECO:0000256" key="10">
    <source>
        <dbReference type="PIRSR" id="PIRSR006268-2"/>
    </source>
</evidence>
<comment type="caution">
    <text evidence="11">The sequence shown here is derived from an EMBL/GenBank/DDBJ whole genome shotgun (WGS) entry which is preliminary data.</text>
</comment>
<dbReference type="EC" id="2.7.1.180" evidence="1"/>
<dbReference type="GO" id="GO:0046872">
    <property type="term" value="F:metal ion binding"/>
    <property type="evidence" value="ECO:0007669"/>
    <property type="project" value="UniProtKB-KW"/>
</dbReference>
<dbReference type="Proteomes" id="UP000176420">
    <property type="component" value="Unassembled WGS sequence"/>
</dbReference>
<dbReference type="AlphaFoldDB" id="A0A1G2BD67"/>
<dbReference type="Gene3D" id="3.10.520.10">
    <property type="entry name" value="ApbE-like domains"/>
    <property type="match status" value="1"/>
</dbReference>
<accession>A0A1G2BD67</accession>
<evidence type="ECO:0000313" key="12">
    <source>
        <dbReference type="Proteomes" id="UP000176420"/>
    </source>
</evidence>
<keyword evidence="3" id="KW-0285">Flavoprotein</keyword>
<keyword evidence="5 10" id="KW-0479">Metal-binding</keyword>
<dbReference type="GO" id="GO:0016740">
    <property type="term" value="F:transferase activity"/>
    <property type="evidence" value="ECO:0007669"/>
    <property type="project" value="UniProtKB-KW"/>
</dbReference>
<dbReference type="InterPro" id="IPR024932">
    <property type="entry name" value="ApbE"/>
</dbReference>
<proteinExistence type="predicted"/>
<gene>
    <name evidence="11" type="ORF">A2319_02945</name>
</gene>
<dbReference type="PANTHER" id="PTHR30040:SF2">
    <property type="entry name" value="FAD:PROTEIN FMN TRANSFERASE"/>
    <property type="match status" value="1"/>
</dbReference>
<feature type="binding site" evidence="10">
    <location>
        <position position="229"/>
    </location>
    <ligand>
        <name>Mg(2+)</name>
        <dbReference type="ChEBI" id="CHEBI:18420"/>
    </ligand>
</feature>
<sequence>MQELNKKLFGGYIKILVYTEHPDTEKILQKTYTEGLRLQKIFNFYDPESELSQLNQNKKAKVSPELLSVIKTALNYCIQTQGAYDITLGKVIAKRKKGLIVKTHCSYKDVAIQENTVIFNNPEVQIDLGSIAKGFVVDCLIEYLQKNGIAESLIDARGDIRVCGMINHVLGIQHPRQEGIVGSLKLNNQAVATSGDYEQFVGSFQNSHIVNQQELASVTVVAKTLQEADVFATALFVTPRSQREKLLKENSQLQTLTVDVKEQVRTYNQFEKTLTYEN</sequence>
<keyword evidence="4" id="KW-0808">Transferase</keyword>
<dbReference type="PANTHER" id="PTHR30040">
    <property type="entry name" value="THIAMINE BIOSYNTHESIS LIPOPROTEIN APBE"/>
    <property type="match status" value="1"/>
</dbReference>
<dbReference type="Pfam" id="PF02424">
    <property type="entry name" value="ApbE"/>
    <property type="match status" value="1"/>
</dbReference>